<organism evidence="5 6">
    <name type="scientific">Leptospira santarosai serovar Arenal str. MAVJ 401</name>
    <dbReference type="NCBI Taxonomy" id="1049976"/>
    <lineage>
        <taxon>Bacteria</taxon>
        <taxon>Pseudomonadati</taxon>
        <taxon>Spirochaetota</taxon>
        <taxon>Spirochaetia</taxon>
        <taxon>Leptospirales</taxon>
        <taxon>Leptospiraceae</taxon>
        <taxon>Leptospira</taxon>
    </lineage>
</organism>
<dbReference type="GO" id="GO:0007059">
    <property type="term" value="P:chromosome segregation"/>
    <property type="evidence" value="ECO:0007669"/>
    <property type="project" value="TreeGrafter"/>
</dbReference>
<dbReference type="InterPro" id="IPR003115">
    <property type="entry name" value="ParB_N"/>
</dbReference>
<dbReference type="Gene3D" id="3.90.1530.30">
    <property type="match status" value="1"/>
</dbReference>
<dbReference type="SUPFAM" id="SSF109709">
    <property type="entry name" value="KorB DNA-binding domain-like"/>
    <property type="match status" value="1"/>
</dbReference>
<comment type="similarity">
    <text evidence="1">Belongs to the ParB family.</text>
</comment>
<dbReference type="AlphaFoldDB" id="M6JG69"/>
<reference evidence="5 6" key="1">
    <citation type="submission" date="2013-01" db="EMBL/GenBank/DDBJ databases">
        <authorList>
            <person name="Harkins D.M."/>
            <person name="Durkin A.S."/>
            <person name="Brinkac L.M."/>
            <person name="Haft D.H."/>
            <person name="Selengut J.D."/>
            <person name="Sanka R."/>
            <person name="DePew J."/>
            <person name="Purushe J."/>
            <person name="Hartskeerl R.A."/>
            <person name="Ahmed A."/>
            <person name="van der Linden H."/>
            <person name="Goris M.G.A."/>
            <person name="Vinetz J.M."/>
            <person name="Sutton G.G."/>
            <person name="Nierman W.C."/>
            <person name="Fouts D.E."/>
        </authorList>
    </citation>
    <scope>NUCLEOTIDE SEQUENCE [LARGE SCALE GENOMIC DNA]</scope>
    <source>
        <strain evidence="5 6">MAVJ 401</strain>
    </source>
</reference>
<dbReference type="GO" id="GO:0045881">
    <property type="term" value="P:positive regulation of sporulation resulting in formation of a cellular spore"/>
    <property type="evidence" value="ECO:0007669"/>
    <property type="project" value="TreeGrafter"/>
</dbReference>
<evidence type="ECO:0000313" key="5">
    <source>
        <dbReference type="EMBL" id="EMN20934.1"/>
    </source>
</evidence>
<dbReference type="Pfam" id="PF02195">
    <property type="entry name" value="ParB_N"/>
    <property type="match status" value="1"/>
</dbReference>
<dbReference type="InterPro" id="IPR050336">
    <property type="entry name" value="Chromosome_partition/occlusion"/>
</dbReference>
<evidence type="ECO:0000256" key="2">
    <source>
        <dbReference type="ARBA" id="ARBA00023125"/>
    </source>
</evidence>
<dbReference type="InterPro" id="IPR036086">
    <property type="entry name" value="ParB/Sulfiredoxin_sf"/>
</dbReference>
<dbReference type="Gene3D" id="1.10.10.730">
    <property type="entry name" value="KorB DNA-binding domain"/>
    <property type="match status" value="1"/>
</dbReference>
<keyword evidence="2" id="KW-0238">DNA-binding</keyword>
<feature type="coiled-coil region" evidence="3">
    <location>
        <begin position="274"/>
        <end position="308"/>
    </location>
</feature>
<dbReference type="SMART" id="SM00470">
    <property type="entry name" value="ParB"/>
    <property type="match status" value="1"/>
</dbReference>
<evidence type="ECO:0000259" key="4">
    <source>
        <dbReference type="SMART" id="SM00470"/>
    </source>
</evidence>
<accession>M6JG69</accession>
<dbReference type="Proteomes" id="UP000012106">
    <property type="component" value="Unassembled WGS sequence"/>
</dbReference>
<dbReference type="RefSeq" id="WP_004472150.1">
    <property type="nucleotide sequence ID" value="NZ_AHMU02000064.1"/>
</dbReference>
<sequence length="310" mass="35759">MGSIKRKRNLNDSFGISSTPNIDSYKHNNILLKELNEKRNSLEPNSYGIGEIQNIPVNAIKSEDNPRKTFTQESLKELADNIKRFGLLQPIAVRKTSNGYDLIYGERRLRAYKLNKETVIPAIVKNIKQLNTELIPEIKLMENLHREDLSDFEIALSLSVLKSRLKLSDNELTHYVNKSLSWVKHKLIHASTVSKIVEKESENESLISFLSKMSTTSVVDLQPSLEIDKRTVLSWLEMHIKSGNIPKRDEVREFAQSLKTGIINKIKPVNKTNKEKAILSKEQIKEKINEIENRISQLKREKKKYEKMLL</sequence>
<dbReference type="PANTHER" id="PTHR33375">
    <property type="entry name" value="CHROMOSOME-PARTITIONING PROTEIN PARB-RELATED"/>
    <property type="match status" value="1"/>
</dbReference>
<dbReference type="EMBL" id="AHMU02000064">
    <property type="protein sequence ID" value="EMN20934.1"/>
    <property type="molecule type" value="Genomic_DNA"/>
</dbReference>
<dbReference type="GO" id="GO:0005694">
    <property type="term" value="C:chromosome"/>
    <property type="evidence" value="ECO:0007669"/>
    <property type="project" value="TreeGrafter"/>
</dbReference>
<dbReference type="PANTHER" id="PTHR33375:SF1">
    <property type="entry name" value="CHROMOSOME-PARTITIONING PROTEIN PARB-RELATED"/>
    <property type="match status" value="1"/>
</dbReference>
<dbReference type="InterPro" id="IPR004437">
    <property type="entry name" value="ParB/RepB/Spo0J"/>
</dbReference>
<evidence type="ECO:0000256" key="1">
    <source>
        <dbReference type="ARBA" id="ARBA00006295"/>
    </source>
</evidence>
<dbReference type="NCBIfam" id="TIGR00180">
    <property type="entry name" value="parB_part"/>
    <property type="match status" value="1"/>
</dbReference>
<proteinExistence type="inferred from homology"/>
<evidence type="ECO:0000313" key="6">
    <source>
        <dbReference type="Proteomes" id="UP000012106"/>
    </source>
</evidence>
<dbReference type="GO" id="GO:0003677">
    <property type="term" value="F:DNA binding"/>
    <property type="evidence" value="ECO:0007669"/>
    <property type="project" value="UniProtKB-KW"/>
</dbReference>
<feature type="domain" description="ParB-like N-terminal" evidence="4">
    <location>
        <begin position="53"/>
        <end position="144"/>
    </location>
</feature>
<dbReference type="FunFam" id="3.90.1530.30:FF:000001">
    <property type="entry name" value="Chromosome partitioning protein ParB"/>
    <property type="match status" value="1"/>
</dbReference>
<evidence type="ECO:0000256" key="3">
    <source>
        <dbReference type="SAM" id="Coils"/>
    </source>
</evidence>
<dbReference type="SUPFAM" id="SSF110849">
    <property type="entry name" value="ParB/Sulfiredoxin"/>
    <property type="match status" value="1"/>
</dbReference>
<comment type="caution">
    <text evidence="5">The sequence shown here is derived from an EMBL/GenBank/DDBJ whole genome shotgun (WGS) entry which is preliminary data.</text>
</comment>
<gene>
    <name evidence="5" type="ORF">LEP1GSC063_3342</name>
</gene>
<keyword evidence="3" id="KW-0175">Coiled coil</keyword>
<dbReference type="InterPro" id="IPR042075">
    <property type="entry name" value="KorB_DNA-db"/>
</dbReference>
<protein>
    <submittedName>
        <fullName evidence="5">ParB-like protein</fullName>
    </submittedName>
</protein>
<name>M6JG69_9LEPT</name>